<accession>A0A378F7K7</accession>
<keyword evidence="1" id="KW-0472">Membrane</keyword>
<dbReference type="Gene3D" id="1.20.1640.10">
    <property type="entry name" value="Multidrug efflux transporter AcrB transmembrane domain"/>
    <property type="match status" value="1"/>
</dbReference>
<evidence type="ECO:0000256" key="1">
    <source>
        <dbReference type="SAM" id="Phobius"/>
    </source>
</evidence>
<dbReference type="Proteomes" id="UP000255167">
    <property type="component" value="Unassembled WGS sequence"/>
</dbReference>
<proteinExistence type="predicted"/>
<feature type="transmembrane region" description="Helical" evidence="1">
    <location>
        <begin position="82"/>
        <end position="102"/>
    </location>
</feature>
<evidence type="ECO:0000313" key="2">
    <source>
        <dbReference type="EMBL" id="STW40346.1"/>
    </source>
</evidence>
<dbReference type="Pfam" id="PF00873">
    <property type="entry name" value="ACR_tran"/>
    <property type="match status" value="1"/>
</dbReference>
<dbReference type="PANTHER" id="PTHR32063:SF18">
    <property type="entry name" value="CATION EFFLUX SYSTEM PROTEIN"/>
    <property type="match status" value="1"/>
</dbReference>
<gene>
    <name evidence="2" type="primary">swrC_1</name>
    <name evidence="2" type="ORF">NCTC9617_01885</name>
</gene>
<dbReference type="GO" id="GO:0042910">
    <property type="term" value="F:xenobiotic transmembrane transporter activity"/>
    <property type="evidence" value="ECO:0007669"/>
    <property type="project" value="TreeGrafter"/>
</dbReference>
<dbReference type="SUPFAM" id="SSF82866">
    <property type="entry name" value="Multidrug efflux transporter AcrB transmembrane domain"/>
    <property type="match status" value="1"/>
</dbReference>
<keyword evidence="1" id="KW-0812">Transmembrane</keyword>
<organism evidence="2 3">
    <name type="scientific">Klebsiella pneumoniae</name>
    <dbReference type="NCBI Taxonomy" id="573"/>
    <lineage>
        <taxon>Bacteria</taxon>
        <taxon>Pseudomonadati</taxon>
        <taxon>Pseudomonadota</taxon>
        <taxon>Gammaproteobacteria</taxon>
        <taxon>Enterobacterales</taxon>
        <taxon>Enterobacteriaceae</taxon>
        <taxon>Klebsiella/Raoultella group</taxon>
        <taxon>Klebsiella</taxon>
        <taxon>Klebsiella pneumoniae complex</taxon>
    </lineage>
</organism>
<name>A0A378F7K7_KLEPN</name>
<dbReference type="EMBL" id="UGNC01000004">
    <property type="protein sequence ID" value="STW40346.1"/>
    <property type="molecule type" value="Genomic_DNA"/>
</dbReference>
<sequence>MKPRIDALPLPHGYRIEWGGDAENSSEAQQGLFTTLPLGYLVMFIITVLMFSSLKNAVAIWLTVPLALIGVTPGFLLTGIPFGFMALIGLLSLSGMLIRNGIVLVEEIEQQKTGERSTTSYY</sequence>
<dbReference type="AlphaFoldDB" id="A0A378F7K7"/>
<feature type="transmembrane region" description="Helical" evidence="1">
    <location>
        <begin position="31"/>
        <end position="51"/>
    </location>
</feature>
<dbReference type="GO" id="GO:0005886">
    <property type="term" value="C:plasma membrane"/>
    <property type="evidence" value="ECO:0007669"/>
    <property type="project" value="TreeGrafter"/>
</dbReference>
<dbReference type="PANTHER" id="PTHR32063">
    <property type="match status" value="1"/>
</dbReference>
<keyword evidence="1" id="KW-1133">Transmembrane helix</keyword>
<evidence type="ECO:0000313" key="3">
    <source>
        <dbReference type="Proteomes" id="UP000255167"/>
    </source>
</evidence>
<dbReference type="InterPro" id="IPR001036">
    <property type="entry name" value="Acrflvin-R"/>
</dbReference>
<reference evidence="2 3" key="1">
    <citation type="submission" date="2018-06" db="EMBL/GenBank/DDBJ databases">
        <authorList>
            <consortium name="Pathogen Informatics"/>
            <person name="Doyle S."/>
        </authorList>
    </citation>
    <scope>NUCLEOTIDE SEQUENCE [LARGE SCALE GENOMIC DNA]</scope>
    <source>
        <strain evidence="2 3">NCTC9617</strain>
    </source>
</reference>
<feature type="transmembrane region" description="Helical" evidence="1">
    <location>
        <begin position="58"/>
        <end position="76"/>
    </location>
</feature>
<protein>
    <submittedName>
        <fullName evidence="2">Cobalt-zinc-cadmium resistance protein CzcA</fullName>
    </submittedName>
</protein>
<dbReference type="Gene3D" id="3.30.70.1440">
    <property type="entry name" value="Multidrug efflux transporter AcrB pore domain"/>
    <property type="match status" value="1"/>
</dbReference>